<dbReference type="Proteomes" id="UP000178168">
    <property type="component" value="Unassembled WGS sequence"/>
</dbReference>
<name>A0A1G2SKI4_9BACT</name>
<sequence>MDPLGQLISSISREILNPFIVLISSAAVLYFVWGVLKFVKGFDDDTSREDGKRHMIWGVVGMSIMLLVYVIINVIANVVGVPRPY</sequence>
<keyword evidence="1" id="KW-0812">Transmembrane</keyword>
<dbReference type="InterPro" id="IPR043993">
    <property type="entry name" value="T4SS_pilin"/>
</dbReference>
<proteinExistence type="predicted"/>
<feature type="transmembrane region" description="Helical" evidence="1">
    <location>
        <begin position="56"/>
        <end position="79"/>
    </location>
</feature>
<dbReference type="AlphaFoldDB" id="A0A1G2SKI4"/>
<gene>
    <name evidence="2" type="ORF">A2591_00265</name>
</gene>
<protein>
    <recommendedName>
        <fullName evidence="4">DUF4190 domain-containing protein</fullName>
    </recommendedName>
</protein>
<keyword evidence="1" id="KW-1133">Transmembrane helix</keyword>
<evidence type="ECO:0000313" key="3">
    <source>
        <dbReference type="Proteomes" id="UP000178168"/>
    </source>
</evidence>
<feature type="transmembrane region" description="Helical" evidence="1">
    <location>
        <begin position="15"/>
        <end position="36"/>
    </location>
</feature>
<accession>A0A1G2SKI4</accession>
<dbReference type="Pfam" id="PF18895">
    <property type="entry name" value="T4SS_pilin"/>
    <property type="match status" value="1"/>
</dbReference>
<dbReference type="STRING" id="1802730.A2591_00265"/>
<keyword evidence="1" id="KW-0472">Membrane</keyword>
<evidence type="ECO:0000313" key="2">
    <source>
        <dbReference type="EMBL" id="OHA85583.1"/>
    </source>
</evidence>
<dbReference type="EMBL" id="MHUZ01000021">
    <property type="protein sequence ID" value="OHA85583.1"/>
    <property type="molecule type" value="Genomic_DNA"/>
</dbReference>
<comment type="caution">
    <text evidence="2">The sequence shown here is derived from an EMBL/GenBank/DDBJ whole genome shotgun (WGS) entry which is preliminary data.</text>
</comment>
<reference evidence="2 3" key="1">
    <citation type="journal article" date="2016" name="Nat. Commun.">
        <title>Thousands of microbial genomes shed light on interconnected biogeochemical processes in an aquifer system.</title>
        <authorList>
            <person name="Anantharaman K."/>
            <person name="Brown C.T."/>
            <person name="Hug L.A."/>
            <person name="Sharon I."/>
            <person name="Castelle C.J."/>
            <person name="Probst A.J."/>
            <person name="Thomas B.C."/>
            <person name="Singh A."/>
            <person name="Wilkins M.J."/>
            <person name="Karaoz U."/>
            <person name="Brodie E.L."/>
            <person name="Williams K.H."/>
            <person name="Hubbard S.S."/>
            <person name="Banfield J.F."/>
        </authorList>
    </citation>
    <scope>NUCLEOTIDE SEQUENCE [LARGE SCALE GENOMIC DNA]</scope>
</reference>
<evidence type="ECO:0008006" key="4">
    <source>
        <dbReference type="Google" id="ProtNLM"/>
    </source>
</evidence>
<evidence type="ECO:0000256" key="1">
    <source>
        <dbReference type="SAM" id="Phobius"/>
    </source>
</evidence>
<organism evidence="2 3">
    <name type="scientific">Candidatus Yonathbacteria bacterium RIFOXYD1_FULL_52_36</name>
    <dbReference type="NCBI Taxonomy" id="1802730"/>
    <lineage>
        <taxon>Bacteria</taxon>
        <taxon>Candidatus Yonathiibacteriota</taxon>
    </lineage>
</organism>